<accession>A0A1W1UVN3</accession>
<sequence>MNIELAVMDVYLQHPQLLDAQVDAGLGALISRYKAELLGREVSPPQLPQRPLLVFESVRDTTELMLGRPDQVMDTITLEETVTCLQRIRKSVNFWTKRSGKQGYLKFVRSQLHPAATDS</sequence>
<gene>
    <name evidence="1" type="ORF">SAMN00790413_03319</name>
</gene>
<evidence type="ECO:0000313" key="1">
    <source>
        <dbReference type="EMBL" id="SMB85228.1"/>
    </source>
</evidence>
<protein>
    <submittedName>
        <fullName evidence="1">Uncharacterized protein</fullName>
    </submittedName>
</protein>
<dbReference type="AlphaFoldDB" id="A0A1W1UVN3"/>
<organism evidence="1 2">
    <name type="scientific">Deinococcus hopiensis KR-140</name>
    <dbReference type="NCBI Taxonomy" id="695939"/>
    <lineage>
        <taxon>Bacteria</taxon>
        <taxon>Thermotogati</taxon>
        <taxon>Deinococcota</taxon>
        <taxon>Deinococci</taxon>
        <taxon>Deinococcales</taxon>
        <taxon>Deinococcaceae</taxon>
        <taxon>Deinococcus</taxon>
    </lineage>
</organism>
<evidence type="ECO:0000313" key="2">
    <source>
        <dbReference type="Proteomes" id="UP000192582"/>
    </source>
</evidence>
<dbReference type="Proteomes" id="UP000192582">
    <property type="component" value="Unassembled WGS sequence"/>
</dbReference>
<name>A0A1W1UVN3_9DEIO</name>
<keyword evidence="2" id="KW-1185">Reference proteome</keyword>
<dbReference type="EMBL" id="FWWU01000008">
    <property type="protein sequence ID" value="SMB85228.1"/>
    <property type="molecule type" value="Genomic_DNA"/>
</dbReference>
<proteinExistence type="predicted"/>
<reference evidence="1 2" key="1">
    <citation type="submission" date="2017-04" db="EMBL/GenBank/DDBJ databases">
        <authorList>
            <person name="Afonso C.L."/>
            <person name="Miller P.J."/>
            <person name="Scott M.A."/>
            <person name="Spackman E."/>
            <person name="Goraichik I."/>
            <person name="Dimitrov K.M."/>
            <person name="Suarez D.L."/>
            <person name="Swayne D.E."/>
        </authorList>
    </citation>
    <scope>NUCLEOTIDE SEQUENCE [LARGE SCALE GENOMIC DNA]</scope>
    <source>
        <strain evidence="1 2">KR-140</strain>
    </source>
</reference>